<keyword evidence="1" id="KW-0812">Transmembrane</keyword>
<keyword evidence="3" id="KW-1185">Reference proteome</keyword>
<dbReference type="Proteomes" id="UP001596990">
    <property type="component" value="Unassembled WGS sequence"/>
</dbReference>
<dbReference type="EMBL" id="JBHTKL010000005">
    <property type="protein sequence ID" value="MFD1019583.1"/>
    <property type="molecule type" value="Genomic_DNA"/>
</dbReference>
<evidence type="ECO:0000313" key="3">
    <source>
        <dbReference type="Proteomes" id="UP001596990"/>
    </source>
</evidence>
<proteinExistence type="predicted"/>
<dbReference type="RefSeq" id="WP_386059706.1">
    <property type="nucleotide sequence ID" value="NZ_JBHTKL010000005.1"/>
</dbReference>
<keyword evidence="1" id="KW-0472">Membrane</keyword>
<evidence type="ECO:0000256" key="1">
    <source>
        <dbReference type="SAM" id="Phobius"/>
    </source>
</evidence>
<feature type="transmembrane region" description="Helical" evidence="1">
    <location>
        <begin position="7"/>
        <end position="29"/>
    </location>
</feature>
<organism evidence="2 3">
    <name type="scientific">Thalassobacillus hwangdonensis</name>
    <dbReference type="NCBI Taxonomy" id="546108"/>
    <lineage>
        <taxon>Bacteria</taxon>
        <taxon>Bacillati</taxon>
        <taxon>Bacillota</taxon>
        <taxon>Bacilli</taxon>
        <taxon>Bacillales</taxon>
        <taxon>Bacillaceae</taxon>
        <taxon>Thalassobacillus</taxon>
    </lineage>
</organism>
<accession>A0ABW3L4F3</accession>
<gene>
    <name evidence="2" type="ORF">ACFQ2J_10405</name>
</gene>
<feature type="transmembrane region" description="Helical" evidence="1">
    <location>
        <begin position="35"/>
        <end position="53"/>
    </location>
</feature>
<evidence type="ECO:0000313" key="2">
    <source>
        <dbReference type="EMBL" id="MFD1019583.1"/>
    </source>
</evidence>
<comment type="caution">
    <text evidence="2">The sequence shown here is derived from an EMBL/GenBank/DDBJ whole genome shotgun (WGS) entry which is preliminary data.</text>
</comment>
<keyword evidence="1" id="KW-1133">Transmembrane helix</keyword>
<reference evidence="3" key="1">
    <citation type="journal article" date="2019" name="Int. J. Syst. Evol. Microbiol.">
        <title>The Global Catalogue of Microorganisms (GCM) 10K type strain sequencing project: providing services to taxonomists for standard genome sequencing and annotation.</title>
        <authorList>
            <consortium name="The Broad Institute Genomics Platform"/>
            <consortium name="The Broad Institute Genome Sequencing Center for Infectious Disease"/>
            <person name="Wu L."/>
            <person name="Ma J."/>
        </authorList>
    </citation>
    <scope>NUCLEOTIDE SEQUENCE [LARGE SCALE GENOMIC DNA]</scope>
    <source>
        <strain evidence="3">CCUG 56607</strain>
    </source>
</reference>
<protein>
    <submittedName>
        <fullName evidence="2">Uncharacterized protein</fullName>
    </submittedName>
</protein>
<sequence>MVRKWTYGALAIMGFIGLLLIDVTMVVPFSSNPTITSALVLVFYLYLLYLIVFRRIY</sequence>
<name>A0ABW3L4F3_9BACI</name>